<feature type="domain" description="PurE" evidence="12">
    <location>
        <begin position="336"/>
        <end position="483"/>
    </location>
</feature>
<dbReference type="GO" id="GO:0005829">
    <property type="term" value="C:cytosol"/>
    <property type="evidence" value="ECO:0007669"/>
    <property type="project" value="TreeGrafter"/>
</dbReference>
<dbReference type="SMART" id="SM01001">
    <property type="entry name" value="AIRC"/>
    <property type="match status" value="1"/>
</dbReference>
<keyword evidence="7" id="KW-0658">Purine biosynthesis</keyword>
<evidence type="ECO:0000256" key="5">
    <source>
        <dbReference type="ARBA" id="ARBA00022598"/>
    </source>
</evidence>
<dbReference type="GO" id="GO:0016831">
    <property type="term" value="F:carboxy-lyase activity"/>
    <property type="evidence" value="ECO:0007669"/>
    <property type="project" value="UniProtKB-KW"/>
</dbReference>
<evidence type="ECO:0000313" key="13">
    <source>
        <dbReference type="EMBL" id="KAK3886652.1"/>
    </source>
</evidence>
<dbReference type="AlphaFoldDB" id="A0AAE1G7V6"/>
<evidence type="ECO:0000256" key="1">
    <source>
        <dbReference type="ARBA" id="ARBA00004672"/>
    </source>
</evidence>
<dbReference type="Proteomes" id="UP001286313">
    <property type="component" value="Unassembled WGS sequence"/>
</dbReference>
<dbReference type="GO" id="GO:0004639">
    <property type="term" value="F:phosphoribosylaminoimidazolesuccinocarboxamide synthase activity"/>
    <property type="evidence" value="ECO:0007669"/>
    <property type="project" value="InterPro"/>
</dbReference>
<evidence type="ECO:0000256" key="8">
    <source>
        <dbReference type="ARBA" id="ARBA00022793"/>
    </source>
</evidence>
<organism evidence="13 14">
    <name type="scientific">Petrolisthes cinctipes</name>
    <name type="common">Flat porcelain crab</name>
    <dbReference type="NCBI Taxonomy" id="88211"/>
    <lineage>
        <taxon>Eukaryota</taxon>
        <taxon>Metazoa</taxon>
        <taxon>Ecdysozoa</taxon>
        <taxon>Arthropoda</taxon>
        <taxon>Crustacea</taxon>
        <taxon>Multicrustacea</taxon>
        <taxon>Malacostraca</taxon>
        <taxon>Eumalacostraca</taxon>
        <taxon>Eucarida</taxon>
        <taxon>Decapoda</taxon>
        <taxon>Pleocyemata</taxon>
        <taxon>Anomura</taxon>
        <taxon>Galatheoidea</taxon>
        <taxon>Porcellanidae</taxon>
        <taxon>Petrolisthes</taxon>
    </lineage>
</organism>
<proteinExistence type="inferred from homology"/>
<keyword evidence="8" id="KW-0210">Decarboxylase</keyword>
<evidence type="ECO:0000313" key="14">
    <source>
        <dbReference type="Proteomes" id="UP001286313"/>
    </source>
</evidence>
<evidence type="ECO:0000256" key="11">
    <source>
        <dbReference type="ARBA" id="ARBA00023268"/>
    </source>
</evidence>
<keyword evidence="10" id="KW-0456">Lyase</keyword>
<keyword evidence="11" id="KW-0511">Multifunctional enzyme</keyword>
<dbReference type="GO" id="GO:0005524">
    <property type="term" value="F:ATP binding"/>
    <property type="evidence" value="ECO:0007669"/>
    <property type="project" value="UniProtKB-KW"/>
</dbReference>
<evidence type="ECO:0000256" key="2">
    <source>
        <dbReference type="ARBA" id="ARBA00004747"/>
    </source>
</evidence>
<name>A0AAE1G7V6_PETCI</name>
<dbReference type="EMBL" id="JAWQEG010000682">
    <property type="protein sequence ID" value="KAK3886652.1"/>
    <property type="molecule type" value="Genomic_DNA"/>
</dbReference>
<dbReference type="CDD" id="cd01416">
    <property type="entry name" value="SAICAR_synt_Ade5"/>
    <property type="match status" value="1"/>
</dbReference>
<dbReference type="Gene3D" id="3.30.470.20">
    <property type="entry name" value="ATP-grasp fold, B domain"/>
    <property type="match status" value="1"/>
</dbReference>
<evidence type="ECO:0000256" key="7">
    <source>
        <dbReference type="ARBA" id="ARBA00022755"/>
    </source>
</evidence>
<dbReference type="Gene3D" id="3.30.200.20">
    <property type="entry name" value="Phosphorylase Kinase, domain 1"/>
    <property type="match status" value="1"/>
</dbReference>
<comment type="similarity">
    <text evidence="3">In the C-terminal section; belongs to the AIR carboxylase family. Class II subfamily.</text>
</comment>
<dbReference type="GO" id="GO:0006189">
    <property type="term" value="P:'de novo' IMP biosynthetic process"/>
    <property type="evidence" value="ECO:0007669"/>
    <property type="project" value="InterPro"/>
</dbReference>
<comment type="pathway">
    <text evidence="2">Purine metabolism; IMP biosynthesis via de novo pathway; 5-amino-1-(5-phospho-D-ribosyl)imidazole-4-carboxylate from 5-amino-1-(5-phospho-D-ribosyl)imidazole (carboxylase route): step 1/1.</text>
</comment>
<dbReference type="PROSITE" id="PS01057">
    <property type="entry name" value="SAICAR_SYNTHETASE_1"/>
    <property type="match status" value="1"/>
</dbReference>
<evidence type="ECO:0000259" key="12">
    <source>
        <dbReference type="SMART" id="SM01001"/>
    </source>
</evidence>
<dbReference type="SUPFAM" id="SSF56104">
    <property type="entry name" value="SAICAR synthase-like"/>
    <property type="match status" value="1"/>
</dbReference>
<evidence type="ECO:0000256" key="3">
    <source>
        <dbReference type="ARBA" id="ARBA00010478"/>
    </source>
</evidence>
<evidence type="ECO:0000256" key="10">
    <source>
        <dbReference type="ARBA" id="ARBA00023239"/>
    </source>
</evidence>
<gene>
    <name evidence="13" type="ORF">Pcinc_009207</name>
</gene>
<dbReference type="PANTHER" id="PTHR43599">
    <property type="entry name" value="MULTIFUNCTIONAL PROTEIN ADE2"/>
    <property type="match status" value="1"/>
</dbReference>
<accession>A0AAE1G7V6</accession>
<evidence type="ECO:0000256" key="9">
    <source>
        <dbReference type="ARBA" id="ARBA00022840"/>
    </source>
</evidence>
<keyword evidence="14" id="KW-1185">Reference proteome</keyword>
<comment type="caution">
    <text evidence="13">The sequence shown here is derived from an EMBL/GenBank/DDBJ whole genome shotgun (WGS) entry which is preliminary data.</text>
</comment>
<keyword evidence="9" id="KW-0067">ATP-binding</keyword>
<dbReference type="InterPro" id="IPR018236">
    <property type="entry name" value="SAICAR_synthetase_CS"/>
</dbReference>
<reference evidence="13" key="1">
    <citation type="submission" date="2023-10" db="EMBL/GenBank/DDBJ databases">
        <title>Genome assemblies of two species of porcelain crab, Petrolisthes cinctipes and Petrolisthes manimaculis (Anomura: Porcellanidae).</title>
        <authorList>
            <person name="Angst P."/>
        </authorList>
    </citation>
    <scope>NUCLEOTIDE SEQUENCE</scope>
    <source>
        <strain evidence="13">PB745_01</strain>
        <tissue evidence="13">Gill</tissue>
    </source>
</reference>
<dbReference type="InterPro" id="IPR000031">
    <property type="entry name" value="PurE_dom"/>
</dbReference>
<dbReference type="FunFam" id="3.40.50.1970:FF:000006">
    <property type="entry name" value="Probable multifunctional protein ADE2"/>
    <property type="match status" value="1"/>
</dbReference>
<dbReference type="HAMAP" id="MF_00137">
    <property type="entry name" value="SAICAR_synth"/>
    <property type="match status" value="1"/>
</dbReference>
<dbReference type="SUPFAM" id="SSF52255">
    <property type="entry name" value="N5-CAIR mutase (phosphoribosylaminoimidazole carboxylase, PurE)"/>
    <property type="match status" value="1"/>
</dbReference>
<dbReference type="PROSITE" id="PS01058">
    <property type="entry name" value="SAICAR_SYNTHETASE_2"/>
    <property type="match status" value="1"/>
</dbReference>
<dbReference type="FunFam" id="3.30.200.20:FF:000183">
    <property type="entry name" value="Probable multifunctional protein ADE2"/>
    <property type="match status" value="1"/>
</dbReference>
<evidence type="ECO:0000256" key="4">
    <source>
        <dbReference type="ARBA" id="ARBA00011020"/>
    </source>
</evidence>
<dbReference type="InterPro" id="IPR028923">
    <property type="entry name" value="SAICAR_synt/ADE2_N"/>
</dbReference>
<dbReference type="Gene3D" id="3.40.50.1970">
    <property type="match status" value="1"/>
</dbReference>
<sequence length="493" mass="54891">MALTSYNSVEEYRLACRKRFAEDAVLHERVIYYQQTKQHDIQHYIATCSQCQRFTPLKIQAPEMCPIKVEVDLIDTEPQTGEKLVEGKTKEVYTATGEAGLVVVVNKDRITAGDGVKAHNLEGKAAISNATNTKVFTFLQESGIKTSWVKQTGSKTYLARRCDMVPLEWVTRRVATGSFLRRHTGVPEGYRFTPPKLETFFKDDANHDPQWSEEQVLSAGLEVGDVVVGRLEYDIMARTTLTVFEVLERAWASLDCALIDMKIEFGIDVETKEVLVSDTIDSDSWRLWPSGDKRLMKDKQVYRNLETVTQESLNQVKRNFQWVADKLDYFIPKPQGQVVVLMGSPSDAPHCEKIRDHCTKLGVPCQLRVTSAHKGTEETLAIIAQYEGSGLPVVFIAVAGRSNGLGPVTCANTCCPVINCPPLKPEDVSRDVWSSLSLPSGMGCGTVLYPEGAAQSAASFLALGDHVIWSKLRAKQLNLWVSLKLADKKMNAN</sequence>
<dbReference type="InterPro" id="IPR033626">
    <property type="entry name" value="PurE_classII"/>
</dbReference>
<comment type="pathway">
    <text evidence="1">Purine metabolism; IMP biosynthesis via de novo pathway; 5-amino-1-(5-phospho-D-ribosyl)imidazole-4-carboxamide from 5-amino-1-(5-phospho-D-ribosyl)imidazole-4-carboxylate: step 1/2.</text>
</comment>
<keyword evidence="6" id="KW-0547">Nucleotide-binding</keyword>
<dbReference type="Pfam" id="PF01259">
    <property type="entry name" value="SAICAR_synt"/>
    <property type="match status" value="1"/>
</dbReference>
<comment type="similarity">
    <text evidence="4">In the N-terminal section; belongs to the SAICAR synthetase family.</text>
</comment>
<dbReference type="InterPro" id="IPR050089">
    <property type="entry name" value="SAICAR_synthetase"/>
</dbReference>
<protein>
    <recommendedName>
        <fullName evidence="12">PurE domain-containing protein</fullName>
    </recommendedName>
</protein>
<dbReference type="PANTHER" id="PTHR43599:SF3">
    <property type="entry name" value="SI:DKEY-6E2.2"/>
    <property type="match status" value="1"/>
</dbReference>
<dbReference type="Pfam" id="PF00731">
    <property type="entry name" value="AIRC"/>
    <property type="match status" value="1"/>
</dbReference>
<dbReference type="HAMAP" id="MF_02045">
    <property type="entry name" value="PurE_classII"/>
    <property type="match status" value="1"/>
</dbReference>
<keyword evidence="5" id="KW-0436">Ligase</keyword>
<dbReference type="FunFam" id="3.30.470.20:FF:000020">
    <property type="entry name" value="Probable multifunctional protein ADE2"/>
    <property type="match status" value="1"/>
</dbReference>
<evidence type="ECO:0000256" key="6">
    <source>
        <dbReference type="ARBA" id="ARBA00022741"/>
    </source>
</evidence>